<reference evidence="2 3" key="1">
    <citation type="journal article" date="2024" name="Ann. Entomol. Soc. Am.">
        <title>Genomic analyses of the southern and eastern yellowjacket wasps (Hymenoptera: Vespidae) reveal evolutionary signatures of social life.</title>
        <authorList>
            <person name="Catto M.A."/>
            <person name="Caine P.B."/>
            <person name="Orr S.E."/>
            <person name="Hunt B.G."/>
            <person name="Goodisman M.A.D."/>
        </authorList>
    </citation>
    <scope>NUCLEOTIDE SEQUENCE [LARGE SCALE GENOMIC DNA]</scope>
    <source>
        <strain evidence="2">232</strain>
        <tissue evidence="2">Head and thorax</tissue>
    </source>
</reference>
<evidence type="ECO:0000256" key="1">
    <source>
        <dbReference type="SAM" id="MobiDB-lite"/>
    </source>
</evidence>
<gene>
    <name evidence="2" type="ORF">V1477_016073</name>
</gene>
<organism evidence="2 3">
    <name type="scientific">Vespula maculifrons</name>
    <name type="common">Eastern yellow jacket</name>
    <name type="synonym">Wasp</name>
    <dbReference type="NCBI Taxonomy" id="7453"/>
    <lineage>
        <taxon>Eukaryota</taxon>
        <taxon>Metazoa</taxon>
        <taxon>Ecdysozoa</taxon>
        <taxon>Arthropoda</taxon>
        <taxon>Hexapoda</taxon>
        <taxon>Insecta</taxon>
        <taxon>Pterygota</taxon>
        <taxon>Neoptera</taxon>
        <taxon>Endopterygota</taxon>
        <taxon>Hymenoptera</taxon>
        <taxon>Apocrita</taxon>
        <taxon>Aculeata</taxon>
        <taxon>Vespoidea</taxon>
        <taxon>Vespidae</taxon>
        <taxon>Vespinae</taxon>
        <taxon>Vespula</taxon>
    </lineage>
</organism>
<proteinExistence type="predicted"/>
<feature type="compositionally biased region" description="Acidic residues" evidence="1">
    <location>
        <begin position="16"/>
        <end position="46"/>
    </location>
</feature>
<sequence length="77" mass="8741">MAAIRKVGKYGKADEIVVEEVEEEEEDDDDDDDNEEEEEEEEEEVIEENKALTDLLKREPGFAKSGTKKNLITPVSV</sequence>
<protein>
    <submittedName>
        <fullName evidence="2">Uncharacterized protein</fullName>
    </submittedName>
</protein>
<name>A0ABD2BC18_VESMC</name>
<dbReference type="Proteomes" id="UP001607303">
    <property type="component" value="Unassembled WGS sequence"/>
</dbReference>
<accession>A0ABD2BC18</accession>
<evidence type="ECO:0000313" key="3">
    <source>
        <dbReference type="Proteomes" id="UP001607303"/>
    </source>
</evidence>
<keyword evidence="3" id="KW-1185">Reference proteome</keyword>
<comment type="caution">
    <text evidence="2">The sequence shown here is derived from an EMBL/GenBank/DDBJ whole genome shotgun (WGS) entry which is preliminary data.</text>
</comment>
<feature type="region of interest" description="Disordered" evidence="1">
    <location>
        <begin position="14"/>
        <end position="53"/>
    </location>
</feature>
<dbReference type="AlphaFoldDB" id="A0ABD2BC18"/>
<evidence type="ECO:0000313" key="2">
    <source>
        <dbReference type="EMBL" id="KAL2730262.1"/>
    </source>
</evidence>
<dbReference type="EMBL" id="JAYRBN010000091">
    <property type="protein sequence ID" value="KAL2730262.1"/>
    <property type="molecule type" value="Genomic_DNA"/>
</dbReference>